<dbReference type="EMBL" id="JAHQCW010000092">
    <property type="protein sequence ID" value="MBU9739738.1"/>
    <property type="molecule type" value="Genomic_DNA"/>
</dbReference>
<reference evidence="2" key="1">
    <citation type="submission" date="2021-06" db="EMBL/GenBank/DDBJ databases">
        <title>Description of novel taxa of the family Lachnospiraceae.</title>
        <authorList>
            <person name="Chaplin A.V."/>
            <person name="Sokolova S.R."/>
            <person name="Pikina A.P."/>
            <person name="Korzhanova M."/>
            <person name="Belova V."/>
            <person name="Korostin D."/>
            <person name="Efimov B.A."/>
        </authorList>
    </citation>
    <scope>NUCLEOTIDE SEQUENCE</scope>
    <source>
        <strain evidence="2">ASD5720</strain>
    </source>
</reference>
<organism evidence="2 3">
    <name type="scientific">Diplocloster agilis</name>
    <dbReference type="NCBI Taxonomy" id="2850323"/>
    <lineage>
        <taxon>Bacteria</taxon>
        <taxon>Bacillati</taxon>
        <taxon>Bacillota</taxon>
        <taxon>Clostridia</taxon>
        <taxon>Lachnospirales</taxon>
        <taxon>Lachnospiraceae</taxon>
        <taxon>Diplocloster</taxon>
    </lineage>
</organism>
<name>A0A949K919_9FIRM</name>
<feature type="compositionally biased region" description="Basic and acidic residues" evidence="1">
    <location>
        <begin position="82"/>
        <end position="108"/>
    </location>
</feature>
<evidence type="ECO:0000313" key="2">
    <source>
        <dbReference type="EMBL" id="MBU9739738.1"/>
    </source>
</evidence>
<protein>
    <submittedName>
        <fullName evidence="2">Uncharacterized protein</fullName>
    </submittedName>
</protein>
<feature type="non-terminal residue" evidence="2">
    <location>
        <position position="116"/>
    </location>
</feature>
<comment type="caution">
    <text evidence="2">The sequence shown here is derived from an EMBL/GenBank/DDBJ whole genome shotgun (WGS) entry which is preliminary data.</text>
</comment>
<gene>
    <name evidence="2" type="ORF">KTH89_24735</name>
</gene>
<sequence length="116" mass="13667">MIIYKRSVMHAVHVKSDGESKASFISRPNVTEKISDFRGLSTRPGLNSVILMYLENYTLKNQLKNLNSRDWKQALLQRRQPKKTETSRHPRLKKDLFEPIQRIRENQEPRPIPITL</sequence>
<feature type="region of interest" description="Disordered" evidence="1">
    <location>
        <begin position="74"/>
        <end position="116"/>
    </location>
</feature>
<accession>A0A949K919</accession>
<proteinExistence type="predicted"/>
<dbReference type="AlphaFoldDB" id="A0A949K919"/>
<keyword evidence="3" id="KW-1185">Reference proteome</keyword>
<evidence type="ECO:0000313" key="3">
    <source>
        <dbReference type="Proteomes" id="UP000712157"/>
    </source>
</evidence>
<dbReference type="Proteomes" id="UP000712157">
    <property type="component" value="Unassembled WGS sequence"/>
</dbReference>
<evidence type="ECO:0000256" key="1">
    <source>
        <dbReference type="SAM" id="MobiDB-lite"/>
    </source>
</evidence>